<accession>A0A1I0BND1</accession>
<protein>
    <submittedName>
        <fullName evidence="1">Cyclic lactone autoinducer peptide</fullName>
    </submittedName>
</protein>
<dbReference type="STRING" id="29364.SAMN04487772_10824"/>
<gene>
    <name evidence="1" type="ORF">SAMN04487772_10824</name>
</gene>
<sequence>MSSKKFGKVLSAAAKGVAKRGVNEACILYFYQPVISQSMKEKLRKDK</sequence>
<dbReference type="RefSeq" id="WP_177180674.1">
    <property type="nucleotide sequence ID" value="NZ_FOHN01000008.1"/>
</dbReference>
<dbReference type="NCBIfam" id="TIGR04223">
    <property type="entry name" value="quorum_AgrD"/>
    <property type="match status" value="1"/>
</dbReference>
<dbReference type="Proteomes" id="UP000199800">
    <property type="component" value="Unassembled WGS sequence"/>
</dbReference>
<dbReference type="EMBL" id="FOHN01000008">
    <property type="protein sequence ID" value="SET08382.1"/>
    <property type="molecule type" value="Genomic_DNA"/>
</dbReference>
<reference evidence="1 2" key="1">
    <citation type="submission" date="2016-10" db="EMBL/GenBank/DDBJ databases">
        <authorList>
            <person name="de Groot N.N."/>
        </authorList>
    </citation>
    <scope>NUCLEOTIDE SEQUENCE [LARGE SCALE GENOMIC DNA]</scope>
    <source>
        <strain evidence="1 2">DSM 1801</strain>
    </source>
</reference>
<dbReference type="InterPro" id="IPR009229">
    <property type="entry name" value="AgrD"/>
</dbReference>
<evidence type="ECO:0000313" key="1">
    <source>
        <dbReference type="EMBL" id="SET08382.1"/>
    </source>
</evidence>
<dbReference type="AlphaFoldDB" id="A0A1I0BND1"/>
<keyword evidence="2" id="KW-1185">Reference proteome</keyword>
<name>A0A1I0BND1_9FIRM</name>
<evidence type="ECO:0000313" key="2">
    <source>
        <dbReference type="Proteomes" id="UP000199800"/>
    </source>
</evidence>
<proteinExistence type="predicted"/>
<organism evidence="1 2">
    <name type="scientific">[Clostridium] polysaccharolyticum</name>
    <dbReference type="NCBI Taxonomy" id="29364"/>
    <lineage>
        <taxon>Bacteria</taxon>
        <taxon>Bacillati</taxon>
        <taxon>Bacillota</taxon>
        <taxon>Clostridia</taxon>
        <taxon>Lachnospirales</taxon>
        <taxon>Lachnospiraceae</taxon>
    </lineage>
</organism>